<protein>
    <recommendedName>
        <fullName evidence="4">Leucine-rich repeat-containing N-terminal plant-type domain-containing protein</fullName>
    </recommendedName>
</protein>
<evidence type="ECO:0000256" key="3">
    <source>
        <dbReference type="SAM" id="SignalP"/>
    </source>
</evidence>
<reference evidence="5" key="1">
    <citation type="submission" date="2018-02" db="EMBL/GenBank/DDBJ databases">
        <title>Rhizophora mucronata_Transcriptome.</title>
        <authorList>
            <person name="Meera S.P."/>
            <person name="Sreeshan A."/>
            <person name="Augustine A."/>
        </authorList>
    </citation>
    <scope>NUCLEOTIDE SEQUENCE</scope>
    <source>
        <tissue evidence="5">Leaf</tissue>
    </source>
</reference>
<feature type="domain" description="Leucine-rich repeat-containing N-terminal plant-type" evidence="4">
    <location>
        <begin position="32"/>
        <end position="70"/>
    </location>
</feature>
<keyword evidence="3" id="KW-0732">Signal</keyword>
<proteinExistence type="predicted"/>
<dbReference type="InterPro" id="IPR013210">
    <property type="entry name" value="LRR_N_plant-typ"/>
</dbReference>
<dbReference type="Pfam" id="PF08263">
    <property type="entry name" value="LRRNT_2"/>
    <property type="match status" value="1"/>
</dbReference>
<keyword evidence="1" id="KW-0433">Leucine-rich repeat</keyword>
<dbReference type="Gene3D" id="3.80.10.10">
    <property type="entry name" value="Ribonuclease Inhibitor"/>
    <property type="match status" value="1"/>
</dbReference>
<sequence>MEEEKNNRLLCCVVLFCFWSAAHGLLSPKGVNYEVVALMGIRDSLTDPHNVLNWDGTAVDPCSWTMITCSPDGLVIGL</sequence>
<evidence type="ECO:0000313" key="5">
    <source>
        <dbReference type="EMBL" id="MBX56256.1"/>
    </source>
</evidence>
<name>A0A2P2PND9_RHIMU</name>
<evidence type="ECO:0000256" key="2">
    <source>
        <dbReference type="ARBA" id="ARBA00022737"/>
    </source>
</evidence>
<feature type="signal peptide" evidence="3">
    <location>
        <begin position="1"/>
        <end position="24"/>
    </location>
</feature>
<organism evidence="5">
    <name type="scientific">Rhizophora mucronata</name>
    <name type="common">Asiatic mangrove</name>
    <dbReference type="NCBI Taxonomy" id="61149"/>
    <lineage>
        <taxon>Eukaryota</taxon>
        <taxon>Viridiplantae</taxon>
        <taxon>Streptophyta</taxon>
        <taxon>Embryophyta</taxon>
        <taxon>Tracheophyta</taxon>
        <taxon>Spermatophyta</taxon>
        <taxon>Magnoliopsida</taxon>
        <taxon>eudicotyledons</taxon>
        <taxon>Gunneridae</taxon>
        <taxon>Pentapetalae</taxon>
        <taxon>rosids</taxon>
        <taxon>fabids</taxon>
        <taxon>Malpighiales</taxon>
        <taxon>Rhizophoraceae</taxon>
        <taxon>Rhizophora</taxon>
    </lineage>
</organism>
<evidence type="ECO:0000259" key="4">
    <source>
        <dbReference type="Pfam" id="PF08263"/>
    </source>
</evidence>
<keyword evidence="2" id="KW-0677">Repeat</keyword>
<dbReference type="AlphaFoldDB" id="A0A2P2PND9"/>
<feature type="chain" id="PRO_5015106413" description="Leucine-rich repeat-containing N-terminal plant-type domain-containing protein" evidence="3">
    <location>
        <begin position="25"/>
        <end position="78"/>
    </location>
</feature>
<dbReference type="EMBL" id="GGEC01075772">
    <property type="protein sequence ID" value="MBX56256.1"/>
    <property type="molecule type" value="Transcribed_RNA"/>
</dbReference>
<evidence type="ECO:0000256" key="1">
    <source>
        <dbReference type="ARBA" id="ARBA00022614"/>
    </source>
</evidence>
<accession>A0A2P2PND9</accession>
<dbReference type="InterPro" id="IPR032675">
    <property type="entry name" value="LRR_dom_sf"/>
</dbReference>